<organism evidence="6 7">
    <name type="scientific">Thielaviopsis punctulata</name>
    <dbReference type="NCBI Taxonomy" id="72032"/>
    <lineage>
        <taxon>Eukaryota</taxon>
        <taxon>Fungi</taxon>
        <taxon>Dikarya</taxon>
        <taxon>Ascomycota</taxon>
        <taxon>Pezizomycotina</taxon>
        <taxon>Sordariomycetes</taxon>
        <taxon>Hypocreomycetidae</taxon>
        <taxon>Microascales</taxon>
        <taxon>Ceratocystidaceae</taxon>
        <taxon>Thielaviopsis</taxon>
    </lineage>
</organism>
<protein>
    <recommendedName>
        <fullName evidence="5">Cns1/TTC4 wheel domain-containing protein</fullName>
    </recommendedName>
</protein>
<evidence type="ECO:0000256" key="2">
    <source>
        <dbReference type="ARBA" id="ARBA00022803"/>
    </source>
</evidence>
<dbReference type="AlphaFoldDB" id="A0A0F4ZEU7"/>
<dbReference type="PANTHER" id="PTHR46035">
    <property type="entry name" value="TETRATRICOPEPTIDE REPEAT PROTEIN 4"/>
    <property type="match status" value="1"/>
</dbReference>
<dbReference type="GO" id="GO:0051879">
    <property type="term" value="F:Hsp90 protein binding"/>
    <property type="evidence" value="ECO:0007669"/>
    <property type="project" value="EnsemblFungi"/>
</dbReference>
<dbReference type="SUPFAM" id="SSF48452">
    <property type="entry name" value="TPR-like"/>
    <property type="match status" value="1"/>
</dbReference>
<dbReference type="SMART" id="SM00028">
    <property type="entry name" value="TPR"/>
    <property type="match status" value="3"/>
</dbReference>
<dbReference type="GO" id="GO:0043022">
    <property type="term" value="F:ribosome binding"/>
    <property type="evidence" value="ECO:0007669"/>
    <property type="project" value="EnsemblFungi"/>
</dbReference>
<dbReference type="InterPro" id="IPR044059">
    <property type="entry name" value="Csn1/TTC4_wheel"/>
</dbReference>
<evidence type="ECO:0000256" key="1">
    <source>
        <dbReference type="ARBA" id="ARBA00022737"/>
    </source>
</evidence>
<dbReference type="Gene3D" id="1.25.40.10">
    <property type="entry name" value="Tetratricopeptide repeat domain"/>
    <property type="match status" value="1"/>
</dbReference>
<dbReference type="GO" id="GO:0005829">
    <property type="term" value="C:cytosol"/>
    <property type="evidence" value="ECO:0007669"/>
    <property type="project" value="TreeGrafter"/>
</dbReference>
<dbReference type="GO" id="GO:0042026">
    <property type="term" value="P:protein refolding"/>
    <property type="evidence" value="ECO:0007669"/>
    <property type="project" value="EnsemblFungi"/>
</dbReference>
<proteinExistence type="inferred from homology"/>
<feature type="region of interest" description="Disordered" evidence="4">
    <location>
        <begin position="1"/>
        <end position="42"/>
    </location>
</feature>
<dbReference type="GO" id="GO:0005634">
    <property type="term" value="C:nucleus"/>
    <property type="evidence" value="ECO:0007669"/>
    <property type="project" value="TreeGrafter"/>
</dbReference>
<dbReference type="InterPro" id="IPR011990">
    <property type="entry name" value="TPR-like_helical_dom_sf"/>
</dbReference>
<evidence type="ECO:0000256" key="4">
    <source>
        <dbReference type="SAM" id="MobiDB-lite"/>
    </source>
</evidence>
<comment type="caution">
    <text evidence="6">The sequence shown here is derived from an EMBL/GenBank/DDBJ whole genome shotgun (WGS) entry which is preliminary data.</text>
</comment>
<gene>
    <name evidence="6" type="ORF">TD95_003048</name>
</gene>
<dbReference type="Proteomes" id="UP000033483">
    <property type="component" value="Unassembled WGS sequence"/>
</dbReference>
<evidence type="ECO:0000313" key="7">
    <source>
        <dbReference type="Proteomes" id="UP000033483"/>
    </source>
</evidence>
<keyword evidence="1" id="KW-0677">Repeat</keyword>
<name>A0A0F4ZEU7_9PEZI</name>
<dbReference type="Pfam" id="PF18972">
    <property type="entry name" value="Wheel"/>
    <property type="match status" value="1"/>
</dbReference>
<dbReference type="EMBL" id="LAEV01001330">
    <property type="protein sequence ID" value="KKA28438.1"/>
    <property type="molecule type" value="Genomic_DNA"/>
</dbReference>
<accession>A0A0F4ZEU7</accession>
<keyword evidence="2" id="KW-0802">TPR repeat</keyword>
<evidence type="ECO:0000256" key="3">
    <source>
        <dbReference type="ARBA" id="ARBA00023602"/>
    </source>
</evidence>
<dbReference type="GO" id="GO:0030544">
    <property type="term" value="F:Hsp70 protein binding"/>
    <property type="evidence" value="ECO:0007669"/>
    <property type="project" value="EnsemblFungi"/>
</dbReference>
<evidence type="ECO:0000259" key="5">
    <source>
        <dbReference type="Pfam" id="PF18972"/>
    </source>
</evidence>
<dbReference type="CDD" id="cd21381">
    <property type="entry name" value="CTWD_TTC4"/>
    <property type="match status" value="1"/>
</dbReference>
<comment type="similarity">
    <text evidence="3">Belongs to the TTC4 family.</text>
</comment>
<dbReference type="InterPro" id="IPR019734">
    <property type="entry name" value="TPR_rpt"/>
</dbReference>
<sequence>MAEQSSVADEVAQKLSLSSDPAPAPVPAEKPAIIGPMPAPSKTADEMYEELKSTPFFMTEISEDNDAVAALQALAYEGTPLENATDFKTQGNDCFRAKRWKDAKEFYAKGIEVLALEERKRNNGETTKDPDTGVPDEPHVIADQRAMLESLYANRAACNLELRNFRACWTDCTGALRLNPRNVKCWYRSAKALLAVDRLDDAADAAARGLAVDPANAALQSTQAAVVARRAAIAEKERREQERRDTQTRRRELVRTALAARGIRTRVTEKPPPMEGAAVRLLPDEDDPTSSLVFPTLLLYPTDYESDFIKEWSELDALDAHLGYIFPLPWDKDGNYTLANVECYMETTTGGLMKVGKKLSLLRILSDGKTEVVDQVVKIFVVPKNKAEAWVKEYKEAKAKEAGKQ</sequence>
<dbReference type="OrthoDB" id="420195at2759"/>
<dbReference type="PANTHER" id="PTHR46035:SF1">
    <property type="entry name" value="TETRATRICOPEPTIDE REPEAT PROTEIN 4"/>
    <property type="match status" value="1"/>
</dbReference>
<feature type="domain" description="Cns1/TTC4 wheel" evidence="5">
    <location>
        <begin position="284"/>
        <end position="394"/>
    </location>
</feature>
<evidence type="ECO:0000313" key="6">
    <source>
        <dbReference type="EMBL" id="KKA28438.1"/>
    </source>
</evidence>
<keyword evidence="7" id="KW-1185">Reference proteome</keyword>
<reference evidence="6 7" key="1">
    <citation type="submission" date="2015-03" db="EMBL/GenBank/DDBJ databases">
        <authorList>
            <person name="Radwan O."/>
            <person name="Al-Naeli F.A."/>
            <person name="Rendon G.A."/>
            <person name="Fields C."/>
        </authorList>
    </citation>
    <scope>NUCLEOTIDE SEQUENCE [LARGE SCALE GENOMIC DNA]</scope>
    <source>
        <strain evidence="6">CR-DP1</strain>
    </source>
</reference>